<gene>
    <name evidence="2" type="ORF">PPENT_87.1.T0200422</name>
</gene>
<protein>
    <submittedName>
        <fullName evidence="2">Uncharacterized protein</fullName>
    </submittedName>
</protein>
<organism evidence="2 3">
    <name type="scientific">Paramecium pentaurelia</name>
    <dbReference type="NCBI Taxonomy" id="43138"/>
    <lineage>
        <taxon>Eukaryota</taxon>
        <taxon>Sar</taxon>
        <taxon>Alveolata</taxon>
        <taxon>Ciliophora</taxon>
        <taxon>Intramacronucleata</taxon>
        <taxon>Oligohymenophorea</taxon>
        <taxon>Peniculida</taxon>
        <taxon>Parameciidae</taxon>
        <taxon>Paramecium</taxon>
    </lineage>
</organism>
<comment type="caution">
    <text evidence="2">The sequence shown here is derived from an EMBL/GenBank/DDBJ whole genome shotgun (WGS) entry which is preliminary data.</text>
</comment>
<evidence type="ECO:0000313" key="3">
    <source>
        <dbReference type="Proteomes" id="UP000689195"/>
    </source>
</evidence>
<dbReference type="AlphaFoldDB" id="A0A8S1TG38"/>
<keyword evidence="3" id="KW-1185">Reference proteome</keyword>
<feature type="region of interest" description="Disordered" evidence="1">
    <location>
        <begin position="40"/>
        <end position="62"/>
    </location>
</feature>
<reference evidence="2" key="1">
    <citation type="submission" date="2021-01" db="EMBL/GenBank/DDBJ databases">
        <authorList>
            <consortium name="Genoscope - CEA"/>
            <person name="William W."/>
        </authorList>
    </citation>
    <scope>NUCLEOTIDE SEQUENCE</scope>
</reference>
<sequence>MNNKNQEVCVTARQKLFNDQEFKEVVKTFHELIIQINKSLKKQKRKKQHQQPHQQISKKKQVELKQFKRNSYHIQIAYRLYERNNKQNQIEECDPTYHSKKIRNNNSAIEVENLQPTFANNNLKSNESTVQR</sequence>
<dbReference type="Proteomes" id="UP000689195">
    <property type="component" value="Unassembled WGS sequence"/>
</dbReference>
<accession>A0A8S1TG38</accession>
<proteinExistence type="predicted"/>
<feature type="compositionally biased region" description="Basic residues" evidence="1">
    <location>
        <begin position="40"/>
        <end position="50"/>
    </location>
</feature>
<evidence type="ECO:0000256" key="1">
    <source>
        <dbReference type="SAM" id="MobiDB-lite"/>
    </source>
</evidence>
<name>A0A8S1TG38_9CILI</name>
<evidence type="ECO:0000313" key="2">
    <source>
        <dbReference type="EMBL" id="CAD8150713.1"/>
    </source>
</evidence>
<dbReference type="OrthoDB" id="308302at2759"/>
<dbReference type="EMBL" id="CAJJDO010000020">
    <property type="protein sequence ID" value="CAD8150713.1"/>
    <property type="molecule type" value="Genomic_DNA"/>
</dbReference>